<dbReference type="FunFam" id="3.60.21.10:FF:000028">
    <property type="entry name" value="Putative metallophosphoesterase"/>
    <property type="match status" value="1"/>
</dbReference>
<evidence type="ECO:0000256" key="4">
    <source>
        <dbReference type="ARBA" id="ARBA00061089"/>
    </source>
</evidence>
<dbReference type="GO" id="GO:0009245">
    <property type="term" value="P:lipid A biosynthetic process"/>
    <property type="evidence" value="ECO:0007669"/>
    <property type="project" value="TreeGrafter"/>
</dbReference>
<proteinExistence type="inferred from homology"/>
<dbReference type="HOGENOM" id="CLU_025443_5_1_7"/>
<reference evidence="8" key="2">
    <citation type="submission" date="2013-07" db="EMBL/GenBank/DDBJ databases">
        <authorList>
            <person name="Morais-Silva F.O."/>
            <person name="Rezende A.M."/>
            <person name="Pimentel C."/>
            <person name="Resende D.M."/>
            <person name="Santos C.I."/>
            <person name="Clemente C."/>
            <person name="de Oliveira L.M."/>
            <person name="da Silva S.M."/>
            <person name="Costa D.A."/>
            <person name="Varela-Raposo A."/>
            <person name="Horacio E.C.A."/>
            <person name="Matos M."/>
            <person name="Flores O."/>
            <person name="Ruiz J.C."/>
            <person name="Rodrigues-Pousada C."/>
        </authorList>
    </citation>
    <scope>NUCLEOTIDE SEQUENCE [LARGE SCALE GENOMIC DNA]</scope>
    <source>
        <strain evidence="8">ATCC 19364 / DSM 1382 / NCIMB 9332 / VKM B-1759</strain>
    </source>
</reference>
<feature type="transmembrane region" description="Helical" evidence="5">
    <location>
        <begin position="6"/>
        <end position="23"/>
    </location>
</feature>
<reference evidence="7 8" key="1">
    <citation type="journal article" date="2013" name="J. Bacteriol.">
        <title>Roles of HynAB and Ech, the only two hydrogenases found in the model sulfate reducer Desulfovibrio gigas.</title>
        <authorList>
            <person name="Morais-Silva F.O."/>
            <person name="Santos C.I."/>
            <person name="Rodrigues R."/>
            <person name="Pereira I.A."/>
            <person name="Rodrigues-Pousada C."/>
        </authorList>
    </citation>
    <scope>NUCLEOTIDE SEQUENCE [LARGE SCALE GENOMIC DNA]</scope>
    <source>
        <strain evidence="8">ATCC 19364 / DSM 1382 / NCIMB 9332 / VKM B-1759</strain>
    </source>
</reference>
<evidence type="ECO:0000259" key="6">
    <source>
        <dbReference type="Pfam" id="PF00149"/>
    </source>
</evidence>
<feature type="transmembrane region" description="Helical" evidence="5">
    <location>
        <begin position="64"/>
        <end position="85"/>
    </location>
</feature>
<sequence length="388" mass="43449">MFYYWVSTGLFVGAVYLCVRMVWPSRMPLLWKLCCVGLLVFLASLPALVTHLQWHYSTFFYHDTFYWIMYGALGYMTMLTLAQALRDTAVLARATHRRCTGKACALPPPRRAFFYDMANLGVVGSSLLLTGCGVAQAKGRPEVVEVDVPIANLPKEFDGFTIAQLTDIHIGPTIKRRQCLDVVRQCNDLGADMIAVTGDVVDGHVHALESDLEPLAELSAKYGVYFVTGNHEYYSGAAHWVHLMQTMGHRTLQNEHEMLVRGDARLCIAGVHDVQGGWYLENHWTKPDKALEHTGRRDATIMLAHHPSSIHEVCQYNVDLQLSGHTHGGQYFPGNLLARFTQGYVAGLYRHQGSWLYVSRGTGYWGPPIRLGVPPEMTLITLRRATVA</sequence>
<keyword evidence="5" id="KW-1133">Transmembrane helix</keyword>
<keyword evidence="3" id="KW-0378">Hydrolase</keyword>
<keyword evidence="2" id="KW-0479">Metal-binding</keyword>
<gene>
    <name evidence="7" type="ORF">DGI_1544</name>
</gene>
<dbReference type="SUPFAM" id="SSF56300">
    <property type="entry name" value="Metallo-dependent phosphatases"/>
    <property type="match status" value="1"/>
</dbReference>
<keyword evidence="8" id="KW-1185">Reference proteome</keyword>
<dbReference type="GO" id="GO:0046872">
    <property type="term" value="F:metal ion binding"/>
    <property type="evidence" value="ECO:0007669"/>
    <property type="project" value="UniProtKB-KW"/>
</dbReference>
<evidence type="ECO:0000313" key="8">
    <source>
        <dbReference type="Proteomes" id="UP000016587"/>
    </source>
</evidence>
<dbReference type="STRING" id="1121448.DGI_1544"/>
<evidence type="ECO:0000256" key="3">
    <source>
        <dbReference type="ARBA" id="ARBA00022801"/>
    </source>
</evidence>
<accession>T2GB30</accession>
<dbReference type="EMBL" id="CP006585">
    <property type="protein sequence ID" value="AGW13384.1"/>
    <property type="molecule type" value="Genomic_DNA"/>
</dbReference>
<dbReference type="InterPro" id="IPR051158">
    <property type="entry name" value="Metallophosphoesterase_sf"/>
</dbReference>
<dbReference type="GO" id="GO:0016020">
    <property type="term" value="C:membrane"/>
    <property type="evidence" value="ECO:0007669"/>
    <property type="project" value="GOC"/>
</dbReference>
<dbReference type="GO" id="GO:0008758">
    <property type="term" value="F:UDP-2,3-diacylglucosamine hydrolase activity"/>
    <property type="evidence" value="ECO:0007669"/>
    <property type="project" value="TreeGrafter"/>
</dbReference>
<comment type="cofactor">
    <cofactor evidence="1">
        <name>a divalent metal cation</name>
        <dbReference type="ChEBI" id="CHEBI:60240"/>
    </cofactor>
</comment>
<dbReference type="Gene3D" id="3.60.21.10">
    <property type="match status" value="1"/>
</dbReference>
<dbReference type="RefSeq" id="WP_021760208.1">
    <property type="nucleotide sequence ID" value="NC_022444.1"/>
</dbReference>
<feature type="domain" description="Calcineurin-like phosphoesterase" evidence="6">
    <location>
        <begin position="161"/>
        <end position="328"/>
    </location>
</feature>
<organism evidence="7 8">
    <name type="scientific">Megalodesulfovibrio gigas (strain ATCC 19364 / DSM 1382 / NCIMB 9332 / VKM B-1759)</name>
    <name type="common">Desulfovibrio gigas</name>
    <dbReference type="NCBI Taxonomy" id="1121448"/>
    <lineage>
        <taxon>Bacteria</taxon>
        <taxon>Pseudomonadati</taxon>
        <taxon>Thermodesulfobacteriota</taxon>
        <taxon>Desulfovibrionia</taxon>
        <taxon>Desulfovibrionales</taxon>
        <taxon>Desulfovibrionaceae</taxon>
        <taxon>Megalodesulfovibrio</taxon>
    </lineage>
</organism>
<evidence type="ECO:0000313" key="7">
    <source>
        <dbReference type="EMBL" id="AGW13384.1"/>
    </source>
</evidence>
<dbReference type="InterPro" id="IPR029052">
    <property type="entry name" value="Metallo-depent_PP-like"/>
</dbReference>
<dbReference type="AlphaFoldDB" id="T2GB30"/>
<evidence type="ECO:0000256" key="1">
    <source>
        <dbReference type="ARBA" id="ARBA00001968"/>
    </source>
</evidence>
<evidence type="ECO:0000256" key="5">
    <source>
        <dbReference type="SAM" id="Phobius"/>
    </source>
</evidence>
<dbReference type="PANTHER" id="PTHR31302">
    <property type="entry name" value="TRANSMEMBRANE PROTEIN WITH METALLOPHOSPHOESTERASE DOMAIN-RELATED"/>
    <property type="match status" value="1"/>
</dbReference>
<evidence type="ECO:0000256" key="2">
    <source>
        <dbReference type="ARBA" id="ARBA00022723"/>
    </source>
</evidence>
<keyword evidence="5" id="KW-0472">Membrane</keyword>
<keyword evidence="5" id="KW-0812">Transmembrane</keyword>
<dbReference type="PANTHER" id="PTHR31302:SF31">
    <property type="entry name" value="PHOSPHODIESTERASE YAEI"/>
    <property type="match status" value="1"/>
</dbReference>
<dbReference type="Proteomes" id="UP000016587">
    <property type="component" value="Chromosome"/>
</dbReference>
<dbReference type="InterPro" id="IPR004843">
    <property type="entry name" value="Calcineurin-like_PHP"/>
</dbReference>
<dbReference type="eggNOG" id="COG1408">
    <property type="taxonomic scope" value="Bacteria"/>
</dbReference>
<comment type="similarity">
    <text evidence="4">Belongs to the metallophosphoesterase superfamily.</text>
</comment>
<dbReference type="Pfam" id="PF00149">
    <property type="entry name" value="Metallophos"/>
    <property type="match status" value="1"/>
</dbReference>
<dbReference type="PATRIC" id="fig|1121448.10.peg.1540"/>
<dbReference type="KEGG" id="dgg:DGI_1544"/>
<protein>
    <recommendedName>
        <fullName evidence="6">Calcineurin-like phosphoesterase domain-containing protein</fullName>
    </recommendedName>
</protein>
<dbReference type="CDD" id="cd07385">
    <property type="entry name" value="MPP_YkuE_C"/>
    <property type="match status" value="1"/>
</dbReference>
<feature type="transmembrane region" description="Helical" evidence="5">
    <location>
        <begin position="30"/>
        <end position="52"/>
    </location>
</feature>
<name>T2GB30_MEGG1</name>
<dbReference type="OrthoDB" id="9780884at2"/>